<gene>
    <name evidence="2" type="ORF">M431DRAFT_511734</name>
</gene>
<organism evidence="2 3">
    <name type="scientific">Trichoderma harzianum CBS 226.95</name>
    <dbReference type="NCBI Taxonomy" id="983964"/>
    <lineage>
        <taxon>Eukaryota</taxon>
        <taxon>Fungi</taxon>
        <taxon>Dikarya</taxon>
        <taxon>Ascomycota</taxon>
        <taxon>Pezizomycotina</taxon>
        <taxon>Sordariomycetes</taxon>
        <taxon>Hypocreomycetidae</taxon>
        <taxon>Hypocreales</taxon>
        <taxon>Hypocreaceae</taxon>
        <taxon>Trichoderma</taxon>
    </lineage>
</organism>
<dbReference type="Gene3D" id="3.40.50.1460">
    <property type="match status" value="1"/>
</dbReference>
<dbReference type="Proteomes" id="UP000241690">
    <property type="component" value="Unassembled WGS sequence"/>
</dbReference>
<dbReference type="EMBL" id="KZ679687">
    <property type="protein sequence ID" value="PTB50825.1"/>
    <property type="molecule type" value="Genomic_DNA"/>
</dbReference>
<keyword evidence="3" id="KW-1185">Reference proteome</keyword>
<evidence type="ECO:0000313" key="3">
    <source>
        <dbReference type="Proteomes" id="UP000241690"/>
    </source>
</evidence>
<dbReference type="AlphaFoldDB" id="A0A2T4A185"/>
<dbReference type="RefSeq" id="XP_024770502.1">
    <property type="nucleotide sequence ID" value="XM_024919715.1"/>
</dbReference>
<reference evidence="2 3" key="1">
    <citation type="submission" date="2016-07" db="EMBL/GenBank/DDBJ databases">
        <title>Multiple horizontal gene transfer events from other fungi enriched the ability of initially mycotrophic Trichoderma (Ascomycota) to feed on dead plant biomass.</title>
        <authorList>
            <consortium name="DOE Joint Genome Institute"/>
            <person name="Aerts A."/>
            <person name="Atanasova L."/>
            <person name="Chenthamara K."/>
            <person name="Zhang J."/>
            <person name="Grujic M."/>
            <person name="Henrissat B."/>
            <person name="Kuo A."/>
            <person name="Salamov A."/>
            <person name="Lipzen A."/>
            <person name="Labutti K."/>
            <person name="Barry K."/>
            <person name="Miao Y."/>
            <person name="Rahimi M.J."/>
            <person name="Shen Q."/>
            <person name="Grigoriev I.V."/>
            <person name="Kubicek C.P."/>
            <person name="Druzhinina I.S."/>
        </authorList>
    </citation>
    <scope>NUCLEOTIDE SEQUENCE [LARGE SCALE GENOMIC DNA]</scope>
    <source>
        <strain evidence="2 3">CBS 226.95</strain>
    </source>
</reference>
<protein>
    <submittedName>
        <fullName evidence="2">Uncharacterized protein</fullName>
    </submittedName>
</protein>
<feature type="region of interest" description="Disordered" evidence="1">
    <location>
        <begin position="1"/>
        <end position="20"/>
    </location>
</feature>
<accession>A0A2T4A185</accession>
<proteinExistence type="predicted"/>
<sequence>MLTASAPLDSSSQLPLEDQDSWPTSSNVLKTLRRVTVSAEKGYLVYISYSGHGVPEKRSGKSANQSGDLALVLFQNNEHSTSYFEGDTRAYCLERMNKQGLLVTIVLDYHFSGSILRTGAVRGVGIRSVDYVEATTPPDHQEHFGSHDKNCSLCIYTLSDDWLYDPIGL</sequence>
<dbReference type="GeneID" id="36628284"/>
<evidence type="ECO:0000313" key="2">
    <source>
        <dbReference type="EMBL" id="PTB50825.1"/>
    </source>
</evidence>
<evidence type="ECO:0000256" key="1">
    <source>
        <dbReference type="SAM" id="MobiDB-lite"/>
    </source>
</evidence>
<name>A0A2T4A185_TRIHA</name>